<dbReference type="GO" id="GO:0016799">
    <property type="term" value="F:hydrolase activity, hydrolyzing N-glycosyl compounds"/>
    <property type="evidence" value="ECO:0007669"/>
    <property type="project" value="InterPro"/>
</dbReference>
<protein>
    <recommendedName>
        <fullName evidence="1">Formamidopyrimidine-DNA glycosylase H2TH DNA-binding domain-containing protein</fullName>
    </recommendedName>
</protein>
<dbReference type="GO" id="GO:0006284">
    <property type="term" value="P:base-excision repair"/>
    <property type="evidence" value="ECO:0007669"/>
    <property type="project" value="InterPro"/>
</dbReference>
<gene>
    <name evidence="2" type="ORF">HLB23_31605</name>
</gene>
<evidence type="ECO:0000313" key="3">
    <source>
        <dbReference type="Proteomes" id="UP000586827"/>
    </source>
</evidence>
<dbReference type="GO" id="GO:0008270">
    <property type="term" value="F:zinc ion binding"/>
    <property type="evidence" value="ECO:0007669"/>
    <property type="project" value="InterPro"/>
</dbReference>
<name>A0A849C6H8_9NOCA</name>
<keyword evidence="3" id="KW-1185">Reference proteome</keyword>
<evidence type="ECO:0000313" key="2">
    <source>
        <dbReference type="EMBL" id="NNH74343.1"/>
    </source>
</evidence>
<accession>A0A849C6H8</accession>
<comment type="caution">
    <text evidence="2">The sequence shown here is derived from an EMBL/GenBank/DDBJ whole genome shotgun (WGS) entry which is preliminary data.</text>
</comment>
<dbReference type="InterPro" id="IPR015886">
    <property type="entry name" value="H2TH_FPG"/>
</dbReference>
<dbReference type="GO" id="GO:0003906">
    <property type="term" value="F:DNA-(apurinic or apyrimidinic site) endonuclease activity"/>
    <property type="evidence" value="ECO:0007669"/>
    <property type="project" value="InterPro"/>
</dbReference>
<organism evidence="2 3">
    <name type="scientific">Nocardia uniformis</name>
    <dbReference type="NCBI Taxonomy" id="53432"/>
    <lineage>
        <taxon>Bacteria</taxon>
        <taxon>Bacillati</taxon>
        <taxon>Actinomycetota</taxon>
        <taxon>Actinomycetes</taxon>
        <taxon>Mycobacteriales</taxon>
        <taxon>Nocardiaceae</taxon>
        <taxon>Nocardia</taxon>
    </lineage>
</organism>
<dbReference type="SUPFAM" id="SSF46946">
    <property type="entry name" value="S13-like H2TH domain"/>
    <property type="match status" value="1"/>
</dbReference>
<dbReference type="Gene3D" id="1.10.8.50">
    <property type="match status" value="1"/>
</dbReference>
<dbReference type="InterPro" id="IPR010979">
    <property type="entry name" value="Ribosomal_uS13-like_H2TH"/>
</dbReference>
<dbReference type="Pfam" id="PF06831">
    <property type="entry name" value="H2TH"/>
    <property type="match status" value="1"/>
</dbReference>
<proteinExistence type="predicted"/>
<feature type="domain" description="Formamidopyrimidine-DNA glycosylase H2TH DNA-binding" evidence="1">
    <location>
        <begin position="3"/>
        <end position="43"/>
    </location>
</feature>
<dbReference type="Proteomes" id="UP000586827">
    <property type="component" value="Unassembled WGS sequence"/>
</dbReference>
<evidence type="ECO:0000259" key="1">
    <source>
        <dbReference type="Pfam" id="PF06831"/>
    </source>
</evidence>
<dbReference type="AlphaFoldDB" id="A0A849C6H8"/>
<sequence length="55" mass="6122">MTTGVGNVYRAEVLFRHNISPYRPGAQLTHEEWQALWFDLSDLADVAGCSSSPAR</sequence>
<dbReference type="GO" id="GO:0003684">
    <property type="term" value="F:damaged DNA binding"/>
    <property type="evidence" value="ECO:0007669"/>
    <property type="project" value="InterPro"/>
</dbReference>
<reference evidence="2 3" key="1">
    <citation type="submission" date="2020-05" db="EMBL/GenBank/DDBJ databases">
        <title>MicrobeNet Type strains.</title>
        <authorList>
            <person name="Nicholson A.C."/>
        </authorList>
    </citation>
    <scope>NUCLEOTIDE SEQUENCE [LARGE SCALE GENOMIC DNA]</scope>
    <source>
        <strain evidence="2 3">JCM 3224</strain>
    </source>
</reference>
<dbReference type="EMBL" id="JABELX010000013">
    <property type="protein sequence ID" value="NNH74343.1"/>
    <property type="molecule type" value="Genomic_DNA"/>
</dbReference>